<evidence type="ECO:0000256" key="6">
    <source>
        <dbReference type="ARBA" id="ARBA00022692"/>
    </source>
</evidence>
<keyword evidence="14" id="KW-1185">Reference proteome</keyword>
<dbReference type="PANTHER" id="PTHR30451:SF21">
    <property type="entry name" value="FIMBRIAL USHER DOMAIN-CONTAINING PROTEIN YDET-RELATED"/>
    <property type="match status" value="1"/>
</dbReference>
<keyword evidence="3 10" id="KW-0813">Transport</keyword>
<keyword evidence="4" id="KW-1134">Transmembrane beta strand</keyword>
<evidence type="ECO:0000313" key="13">
    <source>
        <dbReference type="EMBL" id="OAT28514.1"/>
    </source>
</evidence>
<evidence type="ECO:0000256" key="10">
    <source>
        <dbReference type="RuleBase" id="RU003884"/>
    </source>
</evidence>
<dbReference type="InterPro" id="IPR025885">
    <property type="entry name" value="PapC_N"/>
</dbReference>
<dbReference type="Gene3D" id="2.60.40.2070">
    <property type="match status" value="1"/>
</dbReference>
<gene>
    <name evidence="13" type="ORF">M976_01807</name>
</gene>
<keyword evidence="7" id="KW-0732">Signal</keyword>
<keyword evidence="6 10" id="KW-0812">Transmembrane</keyword>
<comment type="subcellular location">
    <subcellularLocation>
        <location evidence="1 10">Cell outer membrane</location>
        <topology evidence="1 10">Multi-pass membrane protein</topology>
    </subcellularLocation>
</comment>
<dbReference type="PROSITE" id="PS01151">
    <property type="entry name" value="FIMBRIAL_USHER"/>
    <property type="match status" value="1"/>
</dbReference>
<evidence type="ECO:0000256" key="8">
    <source>
        <dbReference type="ARBA" id="ARBA00023136"/>
    </source>
</evidence>
<protein>
    <submittedName>
        <fullName evidence="13">FimD family fimbriae anchoring protein</fullName>
    </submittedName>
</protein>
<evidence type="ECO:0000256" key="2">
    <source>
        <dbReference type="ARBA" id="ARBA00008064"/>
    </source>
</evidence>
<dbReference type="Gene3D" id="2.60.40.3110">
    <property type="match status" value="1"/>
</dbReference>
<dbReference type="Pfam" id="PF13953">
    <property type="entry name" value="PapC_C"/>
    <property type="match status" value="1"/>
</dbReference>
<feature type="domain" description="PapC N-terminal" evidence="12">
    <location>
        <begin position="38"/>
        <end position="183"/>
    </location>
</feature>
<dbReference type="InterPro" id="IPR043142">
    <property type="entry name" value="PapC-like_C_sf"/>
</dbReference>
<accession>A0ABX2W9M1</accession>
<dbReference type="Gene3D" id="2.60.40.2610">
    <property type="entry name" value="Outer membrane usher protein FimD, plug domain"/>
    <property type="match status" value="1"/>
</dbReference>
<comment type="similarity">
    <text evidence="2 10">Belongs to the fimbrial export usher family.</text>
</comment>
<name>A0ABX2W9M1_9ENTR</name>
<evidence type="ECO:0000259" key="12">
    <source>
        <dbReference type="Pfam" id="PF13954"/>
    </source>
</evidence>
<dbReference type="InterPro" id="IPR025949">
    <property type="entry name" value="PapC-like_C"/>
</dbReference>
<comment type="caution">
    <text evidence="13">The sequence shown here is derived from an EMBL/GenBank/DDBJ whole genome shotgun (WGS) entry which is preliminary data.</text>
</comment>
<proteinExistence type="inferred from homology"/>
<dbReference type="Proteomes" id="UP000078407">
    <property type="component" value="Unassembled WGS sequence"/>
</dbReference>
<dbReference type="Pfam" id="PF13954">
    <property type="entry name" value="PapC_N"/>
    <property type="match status" value="1"/>
</dbReference>
<keyword evidence="5 10" id="KW-1029">Fimbrium biogenesis</keyword>
<dbReference type="EMBL" id="LXEQ01000030">
    <property type="protein sequence ID" value="OAT28514.1"/>
    <property type="molecule type" value="Genomic_DNA"/>
</dbReference>
<dbReference type="InterPro" id="IPR000015">
    <property type="entry name" value="Fimb_usher"/>
</dbReference>
<feature type="domain" description="PapC-like C-terminal" evidence="11">
    <location>
        <begin position="762"/>
        <end position="816"/>
    </location>
</feature>
<evidence type="ECO:0000256" key="3">
    <source>
        <dbReference type="ARBA" id="ARBA00022448"/>
    </source>
</evidence>
<keyword evidence="8 10" id="KW-0472">Membrane</keyword>
<keyword evidence="9 10" id="KW-0998">Cell outer membrane</keyword>
<dbReference type="InterPro" id="IPR037224">
    <property type="entry name" value="PapC_N_sf"/>
</dbReference>
<evidence type="ECO:0000256" key="7">
    <source>
        <dbReference type="ARBA" id="ARBA00022729"/>
    </source>
</evidence>
<dbReference type="PANTHER" id="PTHR30451">
    <property type="entry name" value="OUTER MEMBRANE USHER PROTEIN"/>
    <property type="match status" value="1"/>
</dbReference>
<dbReference type="Pfam" id="PF00577">
    <property type="entry name" value="Usher"/>
    <property type="match status" value="1"/>
</dbReference>
<evidence type="ECO:0000256" key="5">
    <source>
        <dbReference type="ARBA" id="ARBA00022558"/>
    </source>
</evidence>
<dbReference type="Gene3D" id="3.10.20.410">
    <property type="match status" value="1"/>
</dbReference>
<dbReference type="InterPro" id="IPR042186">
    <property type="entry name" value="FimD_plug_dom"/>
</dbReference>
<evidence type="ECO:0000256" key="4">
    <source>
        <dbReference type="ARBA" id="ARBA00022452"/>
    </source>
</evidence>
<reference evidence="13 14" key="1">
    <citation type="submission" date="2016-04" db="EMBL/GenBank/DDBJ databases">
        <title>ATOL: Assembling a taxonomically balanced genome-scale reconstruction of the evolutionary history of the Enterobacteriaceae.</title>
        <authorList>
            <person name="Plunkett G.III."/>
            <person name="Neeno-Eckwall E.C."/>
            <person name="Glasner J.D."/>
            <person name="Perna N.T."/>
        </authorList>
    </citation>
    <scope>NUCLEOTIDE SEQUENCE [LARGE SCALE GENOMIC DNA]</scope>
    <source>
        <strain evidence="13 14">ATCC 51602</strain>
    </source>
</reference>
<organism evidence="13 14">
    <name type="scientific">Buttiauxella ferragutiae ATCC 51602</name>
    <dbReference type="NCBI Taxonomy" id="1354252"/>
    <lineage>
        <taxon>Bacteria</taxon>
        <taxon>Pseudomonadati</taxon>
        <taxon>Pseudomonadota</taxon>
        <taxon>Gammaproteobacteria</taxon>
        <taxon>Enterobacterales</taxon>
        <taxon>Enterobacteriaceae</taxon>
        <taxon>Buttiauxella</taxon>
    </lineage>
</organism>
<evidence type="ECO:0000256" key="1">
    <source>
        <dbReference type="ARBA" id="ARBA00004571"/>
    </source>
</evidence>
<evidence type="ECO:0000256" key="9">
    <source>
        <dbReference type="ARBA" id="ARBA00023237"/>
    </source>
</evidence>
<evidence type="ECO:0000313" key="14">
    <source>
        <dbReference type="Proteomes" id="UP000078407"/>
    </source>
</evidence>
<dbReference type="InterPro" id="IPR018030">
    <property type="entry name" value="Fimbrial_membr_usher_CS"/>
</dbReference>
<dbReference type="SUPFAM" id="SSF141729">
    <property type="entry name" value="FimD N-terminal domain-like"/>
    <property type="match status" value="1"/>
</dbReference>
<sequence>MRYFRIFHRAYFSALHWVVPFAALLAVIPQGANAKAWFNPALLELDSPEKPTVDISLFEEQGAQLPGNYRVHIMVNSDKVADENIEFVTGDDKKLVPVLTPAQLKKWGVNLHSTEQLAAAPLDKAISSLAEMIPQASSTFAFTSQTLKLSIPQENIDSKAHDFIDPAQWDDGEAVLFTNYACSASQNKSKHGENSNNGYLNLQSGVNLGAWRLRNYSSFSYGQGGEKWSSMNSYLQRFFPALGGVSLTMGQTYTPGDIFDSVQYTGVQLATEEGMRPDSLRGFAPVIHGIANSNAKVTIRQNGYVIYQNFVPAGPFQITDLYPTASGGDLDVTITEADGSERHFVQSFASIPNMQREGSMKYTWSTGRYRSNSASSDPLFSQGTLTYGLSNYVTLYGGVIAAANYFSAIFGSGIGLGILGSIAVDMSHAKSRFTDSPDAQGQSWRFQYSKEFEATNTAVTLAGYRYSTKGYYTFEEAADREGQVQDWQGNKRSRMQINISQSLSDHSNFYLAGTKDDFWGSTEAQQSLSAGVRATTQWANFGIALSWVHDDYHSDNDRQIAFDIQIPLEKLLPKAWAQYSVATNTHGTTQHQVGVNGTLLENDQLQYSVQQTYGNRQQQNGGNAQLAWLAPYSDLALGYSYGDDTQRINYGMNGAVVVHRHGITLAHTLGETFGLIEAPGVENLEITSSQNVYTDSRGYAVIPYLTPWHYNDINLDTHKLAGNADIDAIHRDVVPTKGAMVVMRYKTHLGQRVLMTIHIGKGVVPFGATVTLEGTDETGIVGDNGAVFLSGLADSGNLHVVWGKGRVNECHAPYRLASPGKNQTYILSGDAQCSGGT</sequence>
<evidence type="ECO:0000259" key="11">
    <source>
        <dbReference type="Pfam" id="PF13953"/>
    </source>
</evidence>
<dbReference type="RefSeq" id="WP_083963278.1">
    <property type="nucleotide sequence ID" value="NZ_LXEQ01000030.1"/>
</dbReference>